<keyword evidence="2 7" id="KW-0812">Transmembrane</keyword>
<evidence type="ECO:0000256" key="4">
    <source>
        <dbReference type="ARBA" id="ARBA00023136"/>
    </source>
</evidence>
<evidence type="ECO:0000256" key="7">
    <source>
        <dbReference type="SAM" id="Phobius"/>
    </source>
</evidence>
<organism evidence="9 10">
    <name type="scientific">Staphylotrichum tortipilum</name>
    <dbReference type="NCBI Taxonomy" id="2831512"/>
    <lineage>
        <taxon>Eukaryota</taxon>
        <taxon>Fungi</taxon>
        <taxon>Dikarya</taxon>
        <taxon>Ascomycota</taxon>
        <taxon>Pezizomycotina</taxon>
        <taxon>Sordariomycetes</taxon>
        <taxon>Sordariomycetidae</taxon>
        <taxon>Sordariales</taxon>
        <taxon>Chaetomiaceae</taxon>
        <taxon>Staphylotrichum</taxon>
    </lineage>
</organism>
<dbReference type="InterPro" id="IPR052337">
    <property type="entry name" value="SAT4-like"/>
</dbReference>
<protein>
    <recommendedName>
        <fullName evidence="8">Rhodopsin domain-containing protein</fullName>
    </recommendedName>
</protein>
<evidence type="ECO:0000256" key="2">
    <source>
        <dbReference type="ARBA" id="ARBA00022692"/>
    </source>
</evidence>
<dbReference type="AlphaFoldDB" id="A0AAN6MCL1"/>
<accession>A0AAN6MCL1</accession>
<feature type="transmembrane region" description="Helical" evidence="7">
    <location>
        <begin position="246"/>
        <end position="266"/>
    </location>
</feature>
<dbReference type="InterPro" id="IPR049326">
    <property type="entry name" value="Rhodopsin_dom_fungi"/>
</dbReference>
<comment type="subcellular location">
    <subcellularLocation>
        <location evidence="1">Membrane</location>
        <topology evidence="1">Multi-pass membrane protein</topology>
    </subcellularLocation>
</comment>
<dbReference type="Proteomes" id="UP001303889">
    <property type="component" value="Unassembled WGS sequence"/>
</dbReference>
<feature type="transmembrane region" description="Helical" evidence="7">
    <location>
        <begin position="209"/>
        <end position="234"/>
    </location>
</feature>
<sequence>MYRPVSKDSAGPSQTPTIIACSTVFTAMSVAAFGLRVYTRFSILQVASYEELLLGVALLLSVASLVGIIQQVYSGLGNHMWEVSAETLIRFRMQEWYTFAFYRLSLAFTKIAILLLYMRILTRGYVRIASYVVLAAVIISNVWLITSAFIECIPIQAVWDPSVQGWCLPLDLVGMLNSVLHVITDFAIFALPIPAIWSLRMPRNQKISLIALFGLGFFVCIVSIIRIIYLRYIVNFFDETYGMSGIAIWGSVEMNLAIICACAATLKPLVNKWFPHRLGSTTAATQPTQHTFRTSTARQTMRTEMDLKGGGPFIRLDELEHANDHSGPSIDDDLEQGLGARGLPRAAPSSTSHLVGS</sequence>
<evidence type="ECO:0000256" key="1">
    <source>
        <dbReference type="ARBA" id="ARBA00004141"/>
    </source>
</evidence>
<feature type="transmembrane region" description="Helical" evidence="7">
    <location>
        <begin position="51"/>
        <end position="76"/>
    </location>
</feature>
<gene>
    <name evidence="9" type="ORF">C8A05DRAFT_38895</name>
</gene>
<evidence type="ECO:0000256" key="3">
    <source>
        <dbReference type="ARBA" id="ARBA00022989"/>
    </source>
</evidence>
<evidence type="ECO:0000313" key="9">
    <source>
        <dbReference type="EMBL" id="KAK3897553.1"/>
    </source>
</evidence>
<feature type="region of interest" description="Disordered" evidence="6">
    <location>
        <begin position="325"/>
        <end position="357"/>
    </location>
</feature>
<dbReference type="PANTHER" id="PTHR33048:SF47">
    <property type="entry name" value="INTEGRAL MEMBRANE PROTEIN-RELATED"/>
    <property type="match status" value="1"/>
</dbReference>
<evidence type="ECO:0000256" key="5">
    <source>
        <dbReference type="ARBA" id="ARBA00038359"/>
    </source>
</evidence>
<keyword evidence="10" id="KW-1185">Reference proteome</keyword>
<feature type="transmembrane region" description="Helical" evidence="7">
    <location>
        <begin position="179"/>
        <end position="197"/>
    </location>
</feature>
<feature type="transmembrane region" description="Helical" evidence="7">
    <location>
        <begin position="17"/>
        <end position="39"/>
    </location>
</feature>
<dbReference type="GO" id="GO:0016020">
    <property type="term" value="C:membrane"/>
    <property type="evidence" value="ECO:0007669"/>
    <property type="project" value="UniProtKB-SubCell"/>
</dbReference>
<comment type="caution">
    <text evidence="9">The sequence shown here is derived from an EMBL/GenBank/DDBJ whole genome shotgun (WGS) entry which is preliminary data.</text>
</comment>
<dbReference type="Pfam" id="PF20684">
    <property type="entry name" value="Fung_rhodopsin"/>
    <property type="match status" value="1"/>
</dbReference>
<feature type="domain" description="Rhodopsin" evidence="8">
    <location>
        <begin position="35"/>
        <end position="271"/>
    </location>
</feature>
<feature type="transmembrane region" description="Helical" evidence="7">
    <location>
        <begin position="129"/>
        <end position="159"/>
    </location>
</feature>
<dbReference type="PROSITE" id="PS51257">
    <property type="entry name" value="PROKAR_LIPOPROTEIN"/>
    <property type="match status" value="1"/>
</dbReference>
<evidence type="ECO:0000313" key="10">
    <source>
        <dbReference type="Proteomes" id="UP001303889"/>
    </source>
</evidence>
<evidence type="ECO:0000256" key="6">
    <source>
        <dbReference type="SAM" id="MobiDB-lite"/>
    </source>
</evidence>
<name>A0AAN6MCL1_9PEZI</name>
<proteinExistence type="inferred from homology"/>
<evidence type="ECO:0000259" key="8">
    <source>
        <dbReference type="Pfam" id="PF20684"/>
    </source>
</evidence>
<dbReference type="PANTHER" id="PTHR33048">
    <property type="entry name" value="PTH11-LIKE INTEGRAL MEMBRANE PROTEIN (AFU_ORTHOLOGUE AFUA_5G11245)"/>
    <property type="match status" value="1"/>
</dbReference>
<reference evidence="9" key="2">
    <citation type="submission" date="2023-05" db="EMBL/GenBank/DDBJ databases">
        <authorList>
            <consortium name="Lawrence Berkeley National Laboratory"/>
            <person name="Steindorff A."/>
            <person name="Hensen N."/>
            <person name="Bonometti L."/>
            <person name="Westerberg I."/>
            <person name="Brannstrom I.O."/>
            <person name="Guillou S."/>
            <person name="Cros-Aarteil S."/>
            <person name="Calhoun S."/>
            <person name="Haridas S."/>
            <person name="Kuo A."/>
            <person name="Mondo S."/>
            <person name="Pangilinan J."/>
            <person name="Riley R."/>
            <person name="Labutti K."/>
            <person name="Andreopoulos B."/>
            <person name="Lipzen A."/>
            <person name="Chen C."/>
            <person name="Yanf M."/>
            <person name="Daum C."/>
            <person name="Ng V."/>
            <person name="Clum A."/>
            <person name="Ohm R."/>
            <person name="Martin F."/>
            <person name="Silar P."/>
            <person name="Natvig D."/>
            <person name="Lalanne C."/>
            <person name="Gautier V."/>
            <person name="Ament-Velasquez S.L."/>
            <person name="Kruys A."/>
            <person name="Hutchinson M.I."/>
            <person name="Powell A.J."/>
            <person name="Barry K."/>
            <person name="Miller A.N."/>
            <person name="Grigoriev I.V."/>
            <person name="Debuchy R."/>
            <person name="Gladieux P."/>
            <person name="Thoren M.H."/>
            <person name="Johannesson H."/>
        </authorList>
    </citation>
    <scope>NUCLEOTIDE SEQUENCE</scope>
    <source>
        <strain evidence="9">CBS 103.79</strain>
    </source>
</reference>
<feature type="compositionally biased region" description="Polar residues" evidence="6">
    <location>
        <begin position="348"/>
        <end position="357"/>
    </location>
</feature>
<keyword evidence="3 7" id="KW-1133">Transmembrane helix</keyword>
<comment type="similarity">
    <text evidence="5">Belongs to the SAT4 family.</text>
</comment>
<keyword evidence="4 7" id="KW-0472">Membrane</keyword>
<dbReference type="EMBL" id="MU856132">
    <property type="protein sequence ID" value="KAK3897553.1"/>
    <property type="molecule type" value="Genomic_DNA"/>
</dbReference>
<feature type="transmembrane region" description="Helical" evidence="7">
    <location>
        <begin position="96"/>
        <end position="117"/>
    </location>
</feature>
<reference evidence="9" key="1">
    <citation type="journal article" date="2023" name="Mol. Phylogenet. Evol.">
        <title>Genome-scale phylogeny and comparative genomics of the fungal order Sordariales.</title>
        <authorList>
            <person name="Hensen N."/>
            <person name="Bonometti L."/>
            <person name="Westerberg I."/>
            <person name="Brannstrom I.O."/>
            <person name="Guillou S."/>
            <person name="Cros-Aarteil S."/>
            <person name="Calhoun S."/>
            <person name="Haridas S."/>
            <person name="Kuo A."/>
            <person name="Mondo S."/>
            <person name="Pangilinan J."/>
            <person name="Riley R."/>
            <person name="LaButti K."/>
            <person name="Andreopoulos B."/>
            <person name="Lipzen A."/>
            <person name="Chen C."/>
            <person name="Yan M."/>
            <person name="Daum C."/>
            <person name="Ng V."/>
            <person name="Clum A."/>
            <person name="Steindorff A."/>
            <person name="Ohm R.A."/>
            <person name="Martin F."/>
            <person name="Silar P."/>
            <person name="Natvig D.O."/>
            <person name="Lalanne C."/>
            <person name="Gautier V."/>
            <person name="Ament-Velasquez S.L."/>
            <person name="Kruys A."/>
            <person name="Hutchinson M.I."/>
            <person name="Powell A.J."/>
            <person name="Barry K."/>
            <person name="Miller A.N."/>
            <person name="Grigoriev I.V."/>
            <person name="Debuchy R."/>
            <person name="Gladieux P."/>
            <person name="Hiltunen Thoren M."/>
            <person name="Johannesson H."/>
        </authorList>
    </citation>
    <scope>NUCLEOTIDE SEQUENCE</scope>
    <source>
        <strain evidence="9">CBS 103.79</strain>
    </source>
</reference>